<dbReference type="Proteomes" id="UP001301012">
    <property type="component" value="Unassembled WGS sequence"/>
</dbReference>
<evidence type="ECO:0000256" key="1">
    <source>
        <dbReference type="SAM" id="Phobius"/>
    </source>
</evidence>
<name>A0ABT7E7U9_9FIRM</name>
<evidence type="ECO:0000313" key="3">
    <source>
        <dbReference type="Proteomes" id="UP001301012"/>
    </source>
</evidence>
<reference evidence="2 3" key="1">
    <citation type="submission" date="2023-05" db="EMBL/GenBank/DDBJ databases">
        <title>Rombocin, a short stable natural nisin variant, displays selective antimicrobial activity against Listeria monocytogenes and employs dual mode of action to kill target bacterial strains.</title>
        <authorList>
            <person name="Wambui J."/>
            <person name="Stephan R."/>
            <person name="Kuipers O.P."/>
        </authorList>
    </citation>
    <scope>NUCLEOTIDE SEQUENCE [LARGE SCALE GENOMIC DNA]</scope>
    <source>
        <strain evidence="2 3">RC002</strain>
    </source>
</reference>
<organism evidence="2 3">
    <name type="scientific">Romboutsia sedimentorum</name>
    <dbReference type="NCBI Taxonomy" id="1368474"/>
    <lineage>
        <taxon>Bacteria</taxon>
        <taxon>Bacillati</taxon>
        <taxon>Bacillota</taxon>
        <taxon>Clostridia</taxon>
        <taxon>Peptostreptococcales</taxon>
        <taxon>Peptostreptococcaceae</taxon>
        <taxon>Romboutsia</taxon>
    </lineage>
</organism>
<proteinExistence type="predicted"/>
<sequence length="157" mass="18006">MINGIIKLFYSEIVKTKMKGMPSSEYKLRDECKEIRNITLKIDSIFLKFIKLIIAMIILMLAFNVNTIFGIGTFLLEIAYITYKIKLENKVRESIENIKNNIELPKMDSVSEKSKSGLNVLVTLLLIGLITKFNIIIVASFITVFVFTIKDIYSNIK</sequence>
<gene>
    <name evidence="2" type="ORF">QOZ84_05595</name>
</gene>
<feature type="transmembrane region" description="Helical" evidence="1">
    <location>
        <begin position="49"/>
        <end position="76"/>
    </location>
</feature>
<keyword evidence="3" id="KW-1185">Reference proteome</keyword>
<accession>A0ABT7E7U9</accession>
<keyword evidence="1" id="KW-0812">Transmembrane</keyword>
<keyword evidence="1" id="KW-0472">Membrane</keyword>
<protein>
    <submittedName>
        <fullName evidence="2">Uncharacterized protein</fullName>
    </submittedName>
</protein>
<feature type="transmembrane region" description="Helical" evidence="1">
    <location>
        <begin position="120"/>
        <end position="147"/>
    </location>
</feature>
<dbReference type="RefSeq" id="WP_284131979.1">
    <property type="nucleotide sequence ID" value="NZ_JASKYM010000002.1"/>
</dbReference>
<comment type="caution">
    <text evidence="2">The sequence shown here is derived from an EMBL/GenBank/DDBJ whole genome shotgun (WGS) entry which is preliminary data.</text>
</comment>
<keyword evidence="1" id="KW-1133">Transmembrane helix</keyword>
<evidence type="ECO:0000313" key="2">
    <source>
        <dbReference type="EMBL" id="MDK2563011.1"/>
    </source>
</evidence>
<dbReference type="EMBL" id="JASKYM010000002">
    <property type="protein sequence ID" value="MDK2563011.1"/>
    <property type="molecule type" value="Genomic_DNA"/>
</dbReference>